<accession>A0A3S5AV51</accession>
<keyword evidence="2" id="KW-1185">Reference proteome</keyword>
<name>A0A3S5AV51_9PLAT</name>
<organism evidence="1 2">
    <name type="scientific">Protopolystoma xenopodis</name>
    <dbReference type="NCBI Taxonomy" id="117903"/>
    <lineage>
        <taxon>Eukaryota</taxon>
        <taxon>Metazoa</taxon>
        <taxon>Spiralia</taxon>
        <taxon>Lophotrochozoa</taxon>
        <taxon>Platyhelminthes</taxon>
        <taxon>Monogenea</taxon>
        <taxon>Polyopisthocotylea</taxon>
        <taxon>Polystomatidea</taxon>
        <taxon>Polystomatidae</taxon>
        <taxon>Protopolystoma</taxon>
    </lineage>
</organism>
<proteinExistence type="predicted"/>
<dbReference type="EMBL" id="CAAALY010101974">
    <property type="protein sequence ID" value="VEL29307.1"/>
    <property type="molecule type" value="Genomic_DNA"/>
</dbReference>
<evidence type="ECO:0000313" key="1">
    <source>
        <dbReference type="EMBL" id="VEL29307.1"/>
    </source>
</evidence>
<comment type="caution">
    <text evidence="1">The sequence shown here is derived from an EMBL/GenBank/DDBJ whole genome shotgun (WGS) entry which is preliminary data.</text>
</comment>
<reference evidence="1" key="1">
    <citation type="submission" date="2018-11" db="EMBL/GenBank/DDBJ databases">
        <authorList>
            <consortium name="Pathogen Informatics"/>
        </authorList>
    </citation>
    <scope>NUCLEOTIDE SEQUENCE</scope>
</reference>
<dbReference type="AlphaFoldDB" id="A0A3S5AV51"/>
<dbReference type="Proteomes" id="UP000784294">
    <property type="component" value="Unassembled WGS sequence"/>
</dbReference>
<protein>
    <submittedName>
        <fullName evidence="1">Uncharacterized protein</fullName>
    </submittedName>
</protein>
<sequence>MEYKPEPYPVSGDLFEIPAAEQEVTVGSNDHNGGFVGGTGGISMYHASQNPGNIIVQSPVGLSLQHHGQTPNKMPRIIMLQRAGQPTGLGISGGQVLGSSGLKAVKIITVPGQGIGGKPIRAAVIPRNMLQRNIKVVTASGIQQNLSMARTVFTGGAGSVPRVLTLRPAGQLVSQGGNISTITPVRTRNLFLANPNAGGFLAHQQRHDELDTGMTADRIGLHAPGLHGPSGAGGYFELAPGPQFVRPCSPNAGGSGDEQDQ</sequence>
<gene>
    <name evidence="1" type="ORF">PXEA_LOCUS22747</name>
</gene>
<dbReference type="OrthoDB" id="6287606at2759"/>
<evidence type="ECO:0000313" key="2">
    <source>
        <dbReference type="Proteomes" id="UP000784294"/>
    </source>
</evidence>